<proteinExistence type="predicted"/>
<protein>
    <submittedName>
        <fullName evidence="1">Uncharacterized protein</fullName>
    </submittedName>
</protein>
<reference evidence="1" key="1">
    <citation type="journal article" date="2014" name="Nat. Commun.">
        <title>The rainbow trout genome provides novel insights into evolution after whole-genome duplication in vertebrates.</title>
        <authorList>
            <person name="Berthelot C."/>
            <person name="Brunet F."/>
            <person name="Chalopin D."/>
            <person name="Juanchich A."/>
            <person name="Bernard M."/>
            <person name="Noel B."/>
            <person name="Bento P."/>
            <person name="Da Silva C."/>
            <person name="Labadie K."/>
            <person name="Alberti A."/>
            <person name="Aury J.M."/>
            <person name="Louis A."/>
            <person name="Dehais P."/>
            <person name="Bardou P."/>
            <person name="Montfort J."/>
            <person name="Klopp C."/>
            <person name="Cabau C."/>
            <person name="Gaspin C."/>
            <person name="Thorgaard G.H."/>
            <person name="Boussaha M."/>
            <person name="Quillet E."/>
            <person name="Guyomard R."/>
            <person name="Galiana D."/>
            <person name="Bobe J."/>
            <person name="Volff J.N."/>
            <person name="Genet C."/>
            <person name="Wincker P."/>
            <person name="Jaillon O."/>
            <person name="Roest Crollius H."/>
            <person name="Guiguen Y."/>
        </authorList>
    </citation>
    <scope>NUCLEOTIDE SEQUENCE [LARGE SCALE GENOMIC DNA]</scope>
</reference>
<gene>
    <name evidence="1" type="ORF">GSONMT00056010001</name>
</gene>
<evidence type="ECO:0000313" key="2">
    <source>
        <dbReference type="Proteomes" id="UP000193380"/>
    </source>
</evidence>
<accession>A0A060YPG1</accession>
<dbReference type="EMBL" id="FR915833">
    <property type="protein sequence ID" value="CDQ93713.1"/>
    <property type="molecule type" value="Genomic_DNA"/>
</dbReference>
<dbReference type="PaxDb" id="8022-A0A060YPG1"/>
<feature type="non-terminal residue" evidence="1">
    <location>
        <position position="178"/>
    </location>
</feature>
<dbReference type="STRING" id="8022.A0A060YPG1"/>
<evidence type="ECO:0000313" key="1">
    <source>
        <dbReference type="EMBL" id="CDQ93713.1"/>
    </source>
</evidence>
<dbReference type="Proteomes" id="UP000193380">
    <property type="component" value="Unassembled WGS sequence"/>
</dbReference>
<organism evidence="1 2">
    <name type="scientific">Oncorhynchus mykiss</name>
    <name type="common">Rainbow trout</name>
    <name type="synonym">Salmo gairdneri</name>
    <dbReference type="NCBI Taxonomy" id="8022"/>
    <lineage>
        <taxon>Eukaryota</taxon>
        <taxon>Metazoa</taxon>
        <taxon>Chordata</taxon>
        <taxon>Craniata</taxon>
        <taxon>Vertebrata</taxon>
        <taxon>Euteleostomi</taxon>
        <taxon>Actinopterygii</taxon>
        <taxon>Neopterygii</taxon>
        <taxon>Teleostei</taxon>
        <taxon>Protacanthopterygii</taxon>
        <taxon>Salmoniformes</taxon>
        <taxon>Salmonidae</taxon>
        <taxon>Salmoninae</taxon>
        <taxon>Oncorhynchus</taxon>
    </lineage>
</organism>
<name>A0A060YPG1_ONCMY</name>
<reference evidence="1" key="2">
    <citation type="submission" date="2014-03" db="EMBL/GenBank/DDBJ databases">
        <authorList>
            <person name="Genoscope - CEA"/>
        </authorList>
    </citation>
    <scope>NUCLEOTIDE SEQUENCE</scope>
</reference>
<dbReference type="AlphaFoldDB" id="A0A060YPG1"/>
<sequence>MLKLLKYLHGSELVSKFQRACGLFLIEAAHQNGNLVHPPRETPLIDAEAPHQLARLRCGNGHVITNEKDSNSNDKHKENGYSVSVSARPQYEVRNRLLYFLFLVSAGLGHEVFYITFPPCLHWNLDPFLCRRLVNIWTVSHLWLQKRENIYKREGTKWNHIPYIVGPSRGLYSGPYGP</sequence>